<comment type="caution">
    <text evidence="1">The sequence shown here is derived from an EMBL/GenBank/DDBJ whole genome shotgun (WGS) entry which is preliminary data.</text>
</comment>
<protein>
    <submittedName>
        <fullName evidence="1">Uncharacterized protein</fullName>
    </submittedName>
</protein>
<dbReference type="EMBL" id="BPLQ01006518">
    <property type="protein sequence ID" value="GIY23196.1"/>
    <property type="molecule type" value="Genomic_DNA"/>
</dbReference>
<gene>
    <name evidence="1" type="ORF">CDAR_56261</name>
</gene>
<reference evidence="1 2" key="1">
    <citation type="submission" date="2021-06" db="EMBL/GenBank/DDBJ databases">
        <title>Caerostris darwini draft genome.</title>
        <authorList>
            <person name="Kono N."/>
            <person name="Arakawa K."/>
        </authorList>
    </citation>
    <scope>NUCLEOTIDE SEQUENCE [LARGE SCALE GENOMIC DNA]</scope>
</reference>
<organism evidence="1 2">
    <name type="scientific">Caerostris darwini</name>
    <dbReference type="NCBI Taxonomy" id="1538125"/>
    <lineage>
        <taxon>Eukaryota</taxon>
        <taxon>Metazoa</taxon>
        <taxon>Ecdysozoa</taxon>
        <taxon>Arthropoda</taxon>
        <taxon>Chelicerata</taxon>
        <taxon>Arachnida</taxon>
        <taxon>Araneae</taxon>
        <taxon>Araneomorphae</taxon>
        <taxon>Entelegynae</taxon>
        <taxon>Araneoidea</taxon>
        <taxon>Araneidae</taxon>
        <taxon>Caerostris</taxon>
    </lineage>
</organism>
<evidence type="ECO:0000313" key="1">
    <source>
        <dbReference type="EMBL" id="GIY23196.1"/>
    </source>
</evidence>
<keyword evidence="2" id="KW-1185">Reference proteome</keyword>
<dbReference type="AlphaFoldDB" id="A0AAV4RQV9"/>
<sequence>MDNNGCHIIPNEATSIITLQVESRLICEENNSASSCGPVDLVNPDQKLSTMRVLEDSSLSDWLECSVEKFVLLHGCIGLMENYWWLSK</sequence>
<dbReference type="Proteomes" id="UP001054837">
    <property type="component" value="Unassembled WGS sequence"/>
</dbReference>
<accession>A0AAV4RQV9</accession>
<evidence type="ECO:0000313" key="2">
    <source>
        <dbReference type="Proteomes" id="UP001054837"/>
    </source>
</evidence>
<name>A0AAV4RQV9_9ARAC</name>
<proteinExistence type="predicted"/>